<dbReference type="InterPro" id="IPR009339">
    <property type="entry name" value="DUF998"/>
</dbReference>
<evidence type="ECO:0000256" key="1">
    <source>
        <dbReference type="SAM" id="Phobius"/>
    </source>
</evidence>
<keyword evidence="1" id="KW-1133">Transmembrane helix</keyword>
<accession>A0A4D6HH70</accession>
<name>A0A4D6HH70_9EURY</name>
<feature type="transmembrane region" description="Helical" evidence="1">
    <location>
        <begin position="146"/>
        <end position="165"/>
    </location>
</feature>
<feature type="transmembrane region" description="Helical" evidence="1">
    <location>
        <begin position="86"/>
        <end position="108"/>
    </location>
</feature>
<dbReference type="OrthoDB" id="103507at2157"/>
<keyword evidence="3" id="KW-1185">Reference proteome</keyword>
<dbReference type="RefSeq" id="WP_049992686.1">
    <property type="nucleotide sequence ID" value="NZ_CP031310.1"/>
</dbReference>
<feature type="transmembrane region" description="Helical" evidence="1">
    <location>
        <begin position="12"/>
        <end position="37"/>
    </location>
</feature>
<feature type="transmembrane region" description="Helical" evidence="1">
    <location>
        <begin position="57"/>
        <end position="79"/>
    </location>
</feature>
<dbReference type="GeneID" id="39849089"/>
<dbReference type="EMBL" id="CP031310">
    <property type="protein sequence ID" value="QCC52362.1"/>
    <property type="molecule type" value="Genomic_DNA"/>
</dbReference>
<dbReference type="Proteomes" id="UP000296706">
    <property type="component" value="Chromosome"/>
</dbReference>
<dbReference type="AlphaFoldDB" id="A0A4D6HH70"/>
<keyword evidence="1" id="KW-0472">Membrane</keyword>
<dbReference type="KEGG" id="hsn:DV733_14470"/>
<protein>
    <submittedName>
        <fullName evidence="2">DUF998 domain-containing protein</fullName>
    </submittedName>
</protein>
<keyword evidence="1" id="KW-0812">Transmembrane</keyword>
<dbReference type="PANTHER" id="PTHR42241">
    <property type="entry name" value="HYPOTHETICAL MEMBRANE PROTEIN, CONSERVED, DUF998 FAMILY"/>
    <property type="match status" value="1"/>
</dbReference>
<evidence type="ECO:0000313" key="3">
    <source>
        <dbReference type="Proteomes" id="UP000296706"/>
    </source>
</evidence>
<organism evidence="2 3">
    <name type="scientific">Halapricum salinum</name>
    <dbReference type="NCBI Taxonomy" id="1457250"/>
    <lineage>
        <taxon>Archaea</taxon>
        <taxon>Methanobacteriati</taxon>
        <taxon>Methanobacteriota</taxon>
        <taxon>Stenosarchaea group</taxon>
        <taxon>Halobacteria</taxon>
        <taxon>Halobacteriales</taxon>
        <taxon>Haloarculaceae</taxon>
        <taxon>Halapricum</taxon>
    </lineage>
</organism>
<dbReference type="STRING" id="1457250.GCA_000755225_01762"/>
<proteinExistence type="predicted"/>
<reference evidence="2 3" key="1">
    <citation type="journal article" date="2019" name="Nat. Commun.">
        <title>A new type of DNA phosphorothioation-based antiviral system in archaea.</title>
        <authorList>
            <person name="Xiong L."/>
            <person name="Liu S."/>
            <person name="Chen S."/>
            <person name="Xiao Y."/>
            <person name="Zhu B."/>
            <person name="Gao Y."/>
            <person name="Zhang Y."/>
            <person name="Chen B."/>
            <person name="Luo J."/>
            <person name="Deng Z."/>
            <person name="Chen X."/>
            <person name="Wang L."/>
            <person name="Chen S."/>
        </authorList>
    </citation>
    <scope>NUCLEOTIDE SEQUENCE [LARGE SCALE GENOMIC DNA]</scope>
    <source>
        <strain evidence="2 3">CBA1105</strain>
    </source>
</reference>
<feature type="transmembrane region" description="Helical" evidence="1">
    <location>
        <begin position="171"/>
        <end position="191"/>
    </location>
</feature>
<feature type="transmembrane region" description="Helical" evidence="1">
    <location>
        <begin position="114"/>
        <end position="139"/>
    </location>
</feature>
<sequence>MGQFETDRVGQLLGVAAIVVTFVGIFGAVALSPSFAWSENALSNLGVASHAAGTGTTVLLFNGGLLLGGVLGIGFAVALALREARLLGRLGAALFGVAMASMAGVGVFPQGHSLHFGVASGLYLLFSVATIVYAGGLVIDGDRRAGALSAGLGVVNLGIWIGWVGAVGIEAPGLAIPEILGAGCVGAWALWQARELG</sequence>
<dbReference type="PANTHER" id="PTHR42241:SF2">
    <property type="entry name" value="HYPOTHETICAL MEMBRANE PROTEIN, CONSERVED, DUF998 FAMILY"/>
    <property type="match status" value="1"/>
</dbReference>
<dbReference type="Pfam" id="PF06197">
    <property type="entry name" value="DUF998"/>
    <property type="match status" value="1"/>
</dbReference>
<evidence type="ECO:0000313" key="2">
    <source>
        <dbReference type="EMBL" id="QCC52362.1"/>
    </source>
</evidence>
<gene>
    <name evidence="2" type="ORF">DV733_14470</name>
</gene>